<dbReference type="SUPFAM" id="SSF117281">
    <property type="entry name" value="Kelch motif"/>
    <property type="match status" value="2"/>
</dbReference>
<proteinExistence type="predicted"/>
<sequence length="451" mass="51046">MRILVLLFYKFLARVLNFLNKFLNVPRLRNLREVVELSAEEMSSDASTAVADSDQVFCFRPYEVKRVKYKSYTKNGRSRPFARSGHRIVCDDAAIYCFGGFNPNMAVVTEDDDDAGSRCLFQELWKYDIVRKEWSLVMGPNHVLPQELASNAMILLGETLIVFGGTGFPFGVNCSNRVYVCQPEKKPKEMTEVEVKGDLPPAQYGQAIVYHDGHLYTIGGTEGFDYTCDIYRLNISSKTWECAYACRQDIRDDPPGRYRHEIAIDDERIYIIGGGTSDSAFSLASIPTYHIRENVWSYTATKPDPNLPLPGVPTARKCHSCVQYKTDQGTEIVVAGGYDGRTYYGDIWKLNLSSLQWQLMQKSVLPHPLFFHDAACSSAGCMYIFGGIKFSSNNNVRTNIVYKMWTTIPKLSEICWEALQHYVPDMANRSTLPGLLSVGIPLKFAKRVHEQ</sequence>
<evidence type="ECO:0000256" key="2">
    <source>
        <dbReference type="ARBA" id="ARBA00022737"/>
    </source>
</evidence>
<keyword evidence="1" id="KW-0880">Kelch repeat</keyword>
<evidence type="ECO:0000256" key="1">
    <source>
        <dbReference type="ARBA" id="ARBA00022441"/>
    </source>
</evidence>
<protein>
    <submittedName>
        <fullName evidence="4">Kelch domain-containing protein 10 homolog</fullName>
    </submittedName>
</protein>
<dbReference type="InterPro" id="IPR015915">
    <property type="entry name" value="Kelch-typ_b-propeller"/>
</dbReference>
<name>A0A8D8B278_CULPI</name>
<dbReference type="EMBL" id="HBUE01054879">
    <property type="protein sequence ID" value="CAG6466086.1"/>
    <property type="molecule type" value="Transcribed_RNA"/>
</dbReference>
<keyword evidence="3" id="KW-0732">Signal</keyword>
<evidence type="ECO:0000256" key="3">
    <source>
        <dbReference type="SAM" id="SignalP"/>
    </source>
</evidence>
<dbReference type="PANTHER" id="PTHR46428:SF1">
    <property type="entry name" value="KELCH DOMAIN-CONTAINING PROTEIN 10"/>
    <property type="match status" value="1"/>
</dbReference>
<dbReference type="PANTHER" id="PTHR46428">
    <property type="entry name" value="KELCH DOMAIN-CONTAINING PROTEIN 10"/>
    <property type="match status" value="1"/>
</dbReference>
<dbReference type="EMBL" id="HBUE01316843">
    <property type="protein sequence ID" value="CAG6586167.1"/>
    <property type="molecule type" value="Transcribed_RNA"/>
</dbReference>
<feature type="chain" id="PRO_5036260388" evidence="3">
    <location>
        <begin position="18"/>
        <end position="451"/>
    </location>
</feature>
<dbReference type="Gene3D" id="2.120.10.80">
    <property type="entry name" value="Kelch-type beta propeller"/>
    <property type="match status" value="2"/>
</dbReference>
<feature type="signal peptide" evidence="3">
    <location>
        <begin position="1"/>
        <end position="17"/>
    </location>
</feature>
<accession>A0A8D8B278</accession>
<dbReference type="Pfam" id="PF24681">
    <property type="entry name" value="Kelch_KLHDC2_KLHL20_DRC7"/>
    <property type="match status" value="1"/>
</dbReference>
<dbReference type="AlphaFoldDB" id="A0A8D8B278"/>
<dbReference type="EMBL" id="HBUE01210438">
    <property type="protein sequence ID" value="CAG6534266.1"/>
    <property type="molecule type" value="Transcribed_RNA"/>
</dbReference>
<keyword evidence="2" id="KW-0677">Repeat</keyword>
<evidence type="ECO:0000313" key="4">
    <source>
        <dbReference type="EMBL" id="CAG6466083.1"/>
    </source>
</evidence>
<organism evidence="4">
    <name type="scientific">Culex pipiens</name>
    <name type="common">House mosquito</name>
    <dbReference type="NCBI Taxonomy" id="7175"/>
    <lineage>
        <taxon>Eukaryota</taxon>
        <taxon>Metazoa</taxon>
        <taxon>Ecdysozoa</taxon>
        <taxon>Arthropoda</taxon>
        <taxon>Hexapoda</taxon>
        <taxon>Insecta</taxon>
        <taxon>Pterygota</taxon>
        <taxon>Neoptera</taxon>
        <taxon>Endopterygota</taxon>
        <taxon>Diptera</taxon>
        <taxon>Nematocera</taxon>
        <taxon>Culicoidea</taxon>
        <taxon>Culicidae</taxon>
        <taxon>Culicinae</taxon>
        <taxon>Culicini</taxon>
        <taxon>Culex</taxon>
        <taxon>Culex</taxon>
    </lineage>
</organism>
<reference evidence="4" key="1">
    <citation type="submission" date="2021-05" db="EMBL/GenBank/DDBJ databases">
        <authorList>
            <person name="Alioto T."/>
            <person name="Alioto T."/>
            <person name="Gomez Garrido J."/>
        </authorList>
    </citation>
    <scope>NUCLEOTIDE SEQUENCE</scope>
</reference>
<dbReference type="EMBL" id="HBUE01054876">
    <property type="protein sequence ID" value="CAG6466083.1"/>
    <property type="molecule type" value="Transcribed_RNA"/>
</dbReference>
<dbReference type="EMBL" id="HBUE01210436">
    <property type="protein sequence ID" value="CAG6534264.1"/>
    <property type="molecule type" value="Transcribed_RNA"/>
</dbReference>
<dbReference type="InterPro" id="IPR052125">
    <property type="entry name" value="KLHDC10"/>
</dbReference>
<dbReference type="GO" id="GO:0032874">
    <property type="term" value="P:positive regulation of stress-activated MAPK cascade"/>
    <property type="evidence" value="ECO:0007669"/>
    <property type="project" value="TreeGrafter"/>
</dbReference>
<dbReference type="EMBL" id="HBUE01316841">
    <property type="protein sequence ID" value="CAG6586165.1"/>
    <property type="molecule type" value="Transcribed_RNA"/>
</dbReference>